<evidence type="ECO:0000256" key="5">
    <source>
        <dbReference type="SAM" id="Phobius"/>
    </source>
</evidence>
<dbReference type="KEGG" id="abam:B1s21122_01670"/>
<feature type="domain" description="Integral membrane bound transporter" evidence="6">
    <location>
        <begin position="32"/>
        <end position="152"/>
    </location>
</feature>
<sequence length="397" mass="43071">MKNFFLWFIRLFSDRRIWVRQITVAALASATAWVIGDSLVFKGGLVAAIVCALSIRISLYKSVREGLGQIVGTAIGAGVALLTVHYFSFGVIAIGTTVFLCSVVARGLRLGEVASVNVPVTALIVIGPGISGSTAEHRLVSTLIGAAVAIIFSYFSHPNTPAGRTVNQITRLGKRGAELISDMAEGVAGGFTQKQAGAWLSRARLLVEEIPTLRSQAIEAKRYAKWSPLAEVDVAESLYIQGVAIEHMVVQIRGMARALFDSTSDPNRKDTVDRQIAYALSATSNAITEKLELLQSSNRERIIDNIARDLRQAADNLTEELIAMADKLPRSQFVRCIAIVSQMKIIANSLDESSPALHSVTTPGEPTSAKVIGLSPVKQTSRLYRRILLTLRTFLRR</sequence>
<feature type="transmembrane region" description="Helical" evidence="5">
    <location>
        <begin position="139"/>
        <end position="157"/>
    </location>
</feature>
<proteinExistence type="predicted"/>
<evidence type="ECO:0000256" key="1">
    <source>
        <dbReference type="ARBA" id="ARBA00004141"/>
    </source>
</evidence>
<keyword evidence="4 5" id="KW-0472">Membrane</keyword>
<name>A0A249JX22_9ACTN</name>
<dbReference type="InterPro" id="IPR049453">
    <property type="entry name" value="Memb_transporter_dom"/>
</dbReference>
<feature type="transmembrane region" description="Helical" evidence="5">
    <location>
        <begin position="41"/>
        <end position="59"/>
    </location>
</feature>
<dbReference type="GO" id="GO:0016020">
    <property type="term" value="C:membrane"/>
    <property type="evidence" value="ECO:0007669"/>
    <property type="project" value="UniProtKB-SubCell"/>
</dbReference>
<dbReference type="AlphaFoldDB" id="A0A249JX22"/>
<dbReference type="Proteomes" id="UP000217153">
    <property type="component" value="Chromosome"/>
</dbReference>
<keyword evidence="8" id="KW-1185">Reference proteome</keyword>
<dbReference type="OrthoDB" id="5169323at2"/>
<evidence type="ECO:0000313" key="8">
    <source>
        <dbReference type="Proteomes" id="UP000217153"/>
    </source>
</evidence>
<dbReference type="Pfam" id="PF13515">
    <property type="entry name" value="FUSC_2"/>
    <property type="match status" value="1"/>
</dbReference>
<accession>A0A249JX22</accession>
<keyword evidence="2 5" id="KW-0812">Transmembrane</keyword>
<evidence type="ECO:0000256" key="4">
    <source>
        <dbReference type="ARBA" id="ARBA00023136"/>
    </source>
</evidence>
<evidence type="ECO:0000313" key="7">
    <source>
        <dbReference type="EMBL" id="ASY09065.1"/>
    </source>
</evidence>
<evidence type="ECO:0000259" key="6">
    <source>
        <dbReference type="Pfam" id="PF13515"/>
    </source>
</evidence>
<organism evidence="7 8">
    <name type="scientific">Candidatus Nanopelagicus limnae</name>
    <dbReference type="NCBI Taxonomy" id="1884634"/>
    <lineage>
        <taxon>Bacteria</taxon>
        <taxon>Bacillati</taxon>
        <taxon>Actinomycetota</taxon>
        <taxon>Actinomycetes</taxon>
        <taxon>Candidatus Nanopelagicales</taxon>
        <taxon>Candidatus Nanopelagicaceae</taxon>
        <taxon>Candidatus Nanopelagicus</taxon>
    </lineage>
</organism>
<feature type="transmembrane region" description="Helical" evidence="5">
    <location>
        <begin position="114"/>
        <end position="132"/>
    </location>
</feature>
<evidence type="ECO:0000256" key="2">
    <source>
        <dbReference type="ARBA" id="ARBA00022692"/>
    </source>
</evidence>
<evidence type="ECO:0000256" key="3">
    <source>
        <dbReference type="ARBA" id="ARBA00022989"/>
    </source>
</evidence>
<dbReference type="EMBL" id="CP016768">
    <property type="protein sequence ID" value="ASY09065.1"/>
    <property type="molecule type" value="Genomic_DNA"/>
</dbReference>
<protein>
    <submittedName>
        <fullName evidence="7">Fusaric acid resistance protein-like</fullName>
    </submittedName>
</protein>
<keyword evidence="3 5" id="KW-1133">Transmembrane helix</keyword>
<gene>
    <name evidence="7" type="ORF">B1s21122_01670</name>
</gene>
<reference evidence="8" key="1">
    <citation type="submission" date="2016-10" db="EMBL/GenBank/DDBJ databases">
        <title>High microdiversification within the ubiquitous acI lineage of Actinobacteria.</title>
        <authorList>
            <person name="Neuenschwander S.M."/>
            <person name="Salcher M."/>
            <person name="Ghai R."/>
            <person name="Pernthaler J."/>
        </authorList>
    </citation>
    <scope>NUCLEOTIDE SEQUENCE [LARGE SCALE GENOMIC DNA]</scope>
</reference>
<feature type="transmembrane region" description="Helical" evidence="5">
    <location>
        <begin position="71"/>
        <end position="94"/>
    </location>
</feature>
<comment type="subcellular location">
    <subcellularLocation>
        <location evidence="1">Membrane</location>
        <topology evidence="1">Multi-pass membrane protein</topology>
    </subcellularLocation>
</comment>